<evidence type="ECO:0000313" key="1">
    <source>
        <dbReference type="EMBL" id="KAJ8367180.1"/>
    </source>
</evidence>
<dbReference type="PANTHER" id="PTHR35385:SF2">
    <property type="entry name" value="PROTEIN B, PUTATIVE-RELATED"/>
    <property type="match status" value="1"/>
</dbReference>
<name>A0AAD7R6I7_9TELE</name>
<reference evidence="1" key="1">
    <citation type="journal article" date="2023" name="Science">
        <title>Genome structures resolve the early diversification of teleost fishes.</title>
        <authorList>
            <person name="Parey E."/>
            <person name="Louis A."/>
            <person name="Montfort J."/>
            <person name="Bouchez O."/>
            <person name="Roques C."/>
            <person name="Iampietro C."/>
            <person name="Lluch J."/>
            <person name="Castinel A."/>
            <person name="Donnadieu C."/>
            <person name="Desvignes T."/>
            <person name="Floi Bucao C."/>
            <person name="Jouanno E."/>
            <person name="Wen M."/>
            <person name="Mejri S."/>
            <person name="Dirks R."/>
            <person name="Jansen H."/>
            <person name="Henkel C."/>
            <person name="Chen W.J."/>
            <person name="Zahm M."/>
            <person name="Cabau C."/>
            <person name="Klopp C."/>
            <person name="Thompson A.W."/>
            <person name="Robinson-Rechavi M."/>
            <person name="Braasch I."/>
            <person name="Lecointre G."/>
            <person name="Bobe J."/>
            <person name="Postlethwait J.H."/>
            <person name="Berthelot C."/>
            <person name="Roest Crollius H."/>
            <person name="Guiguen Y."/>
        </authorList>
    </citation>
    <scope>NUCLEOTIDE SEQUENCE</scope>
    <source>
        <strain evidence="1">NC1722</strain>
    </source>
</reference>
<protein>
    <submittedName>
        <fullName evidence="1">Uncharacterized protein</fullName>
    </submittedName>
</protein>
<organism evidence="1 2">
    <name type="scientific">Aldrovandia affinis</name>
    <dbReference type="NCBI Taxonomy" id="143900"/>
    <lineage>
        <taxon>Eukaryota</taxon>
        <taxon>Metazoa</taxon>
        <taxon>Chordata</taxon>
        <taxon>Craniata</taxon>
        <taxon>Vertebrata</taxon>
        <taxon>Euteleostomi</taxon>
        <taxon>Actinopterygii</taxon>
        <taxon>Neopterygii</taxon>
        <taxon>Teleostei</taxon>
        <taxon>Notacanthiformes</taxon>
        <taxon>Halosauridae</taxon>
        <taxon>Aldrovandia</taxon>
    </lineage>
</organism>
<dbReference type="EMBL" id="JAINUG010000498">
    <property type="protein sequence ID" value="KAJ8367180.1"/>
    <property type="molecule type" value="Genomic_DNA"/>
</dbReference>
<keyword evidence="2" id="KW-1185">Reference proteome</keyword>
<evidence type="ECO:0000313" key="2">
    <source>
        <dbReference type="Proteomes" id="UP001221898"/>
    </source>
</evidence>
<dbReference type="AlphaFoldDB" id="A0AAD7R6I7"/>
<dbReference type="Gene3D" id="3.30.310.130">
    <property type="entry name" value="Ubiquitin-related"/>
    <property type="match status" value="1"/>
</dbReference>
<dbReference type="Proteomes" id="UP001221898">
    <property type="component" value="Unassembled WGS sequence"/>
</dbReference>
<dbReference type="PANTHER" id="PTHR35385">
    <property type="entry name" value="PROTEIN B, PUTATIVE-RELATED-RELATED"/>
    <property type="match status" value="1"/>
</dbReference>
<proteinExistence type="predicted"/>
<accession>A0AAD7R6I7</accession>
<gene>
    <name evidence="1" type="ORF">AAFF_G00324590</name>
</gene>
<comment type="caution">
    <text evidence="1">The sequence shown here is derived from an EMBL/GenBank/DDBJ whole genome shotgun (WGS) entry which is preliminary data.</text>
</comment>
<sequence>MSPHLLPKEELQLLQRVWDVWTAVSDVEKAPEAAAERSHVFGSFFIKQLTPKDKASEEFSCFTAQKRRHQRMRTRSRNVDIFSKDYPSKDPHLPQYPTIICLHNIHSHNLFVADALRHRDVGDKAIETLTRLFEIGHSPTSALAVLKDDLQAEYGKKYIYASADRAICPDLQFCYRLYQKIFRQEYGKRKRPEMTNGLDLGSTYSYDQACRIFIMAIASCSFEELQQSLKSARFFSIMSDSSVD</sequence>